<dbReference type="PANTHER" id="PTHR34851:SF5">
    <property type="entry name" value="MARVEL DOMAIN-CONTAINING PROTEIN"/>
    <property type="match status" value="1"/>
</dbReference>
<reference evidence="2" key="1">
    <citation type="journal article" date="2008" name="Nat. Genet.">
        <title>The Pristionchus pacificus genome provides a unique perspective on nematode lifestyle and parasitism.</title>
        <authorList>
            <person name="Dieterich C."/>
            <person name="Clifton S.W."/>
            <person name="Schuster L.N."/>
            <person name="Chinwalla A."/>
            <person name="Delehaunty K."/>
            <person name="Dinkelacker I."/>
            <person name="Fulton L."/>
            <person name="Fulton R."/>
            <person name="Godfrey J."/>
            <person name="Minx P."/>
            <person name="Mitreva M."/>
            <person name="Roeseler W."/>
            <person name="Tian H."/>
            <person name="Witte H."/>
            <person name="Yang S.P."/>
            <person name="Wilson R.K."/>
            <person name="Sommer R.J."/>
        </authorList>
    </citation>
    <scope>NUCLEOTIDE SEQUENCE [LARGE SCALE GENOMIC DNA]</scope>
    <source>
        <strain evidence="2">PS312</strain>
    </source>
</reference>
<accession>A0A8R1UZM7</accession>
<dbReference type="AlphaFoldDB" id="A0A2A6CXM8"/>
<proteinExistence type="predicted"/>
<accession>A0A2A6CXM8</accession>
<protein>
    <submittedName>
        <fullName evidence="1">Uncharacterized protein</fullName>
    </submittedName>
</protein>
<dbReference type="Proteomes" id="UP000005239">
    <property type="component" value="Unassembled WGS sequence"/>
</dbReference>
<keyword evidence="2" id="KW-1185">Reference proteome</keyword>
<dbReference type="EnsemblMetazoa" id="PPA44232.1">
    <property type="protein sequence ID" value="PPA44232.1"/>
    <property type="gene ID" value="WBGene00282601"/>
</dbReference>
<dbReference type="PANTHER" id="PTHR34851">
    <property type="entry name" value="PROTEIN CBG05235-RELATED"/>
    <property type="match status" value="1"/>
</dbReference>
<name>A0A2A6CXM8_PRIPA</name>
<evidence type="ECO:0000313" key="2">
    <source>
        <dbReference type="Proteomes" id="UP000005239"/>
    </source>
</evidence>
<reference evidence="1" key="2">
    <citation type="submission" date="2022-06" db="UniProtKB">
        <authorList>
            <consortium name="EnsemblMetazoa"/>
        </authorList>
    </citation>
    <scope>IDENTIFICATION</scope>
    <source>
        <strain evidence="1">PS312</strain>
    </source>
</reference>
<organism evidence="1 2">
    <name type="scientific">Pristionchus pacificus</name>
    <name type="common">Parasitic nematode worm</name>
    <dbReference type="NCBI Taxonomy" id="54126"/>
    <lineage>
        <taxon>Eukaryota</taxon>
        <taxon>Metazoa</taxon>
        <taxon>Ecdysozoa</taxon>
        <taxon>Nematoda</taxon>
        <taxon>Chromadorea</taxon>
        <taxon>Rhabditida</taxon>
        <taxon>Rhabditina</taxon>
        <taxon>Diplogasteromorpha</taxon>
        <taxon>Diplogasteroidea</taxon>
        <taxon>Neodiplogasteridae</taxon>
        <taxon>Pristionchus</taxon>
    </lineage>
</organism>
<gene>
    <name evidence="1" type="primary">WBGene00282601</name>
</gene>
<sequence>MPRQCCCGILSHKTGARLVASSMIIYDIIMTVLEFVIPPTATPVPAPSTTGVVGSDGFSLKEAFVRAVKSVSTGVRIASTLAFVLDIIATIQLFLGCRKNKSILLVPMLIITILWVILHTLSYLAVLIAPELIKDLNARSTGPPIVAKTLFWAIDVIFIIWIFTVVKECYTHIRDIERPRRRNREELEMISRF</sequence>
<evidence type="ECO:0000313" key="1">
    <source>
        <dbReference type="EnsemblMetazoa" id="PPA44232.1"/>
    </source>
</evidence>